<sequence length="575" mass="66820">MSVNPYERPPGSSFEWSRDSFEWPKEQELTVEERLEKERRINEWVNMLIEQNMRFRTLSEYHTGIGNREKEMTREEYDEILKQPDYIFSEWYERLVKIETPGTNIWQEKTLIASNAISGVIPNAWVNHPKPKEQKNTAEVGTPTKEEKAELEKVKEYAMIANLAYAKIEKADKRKEMTLSNIQIKEVSLDIASIDFTKFTIESNGRLSTQNEKDLTADEAFVLANFNGSDIYDQYPKTMITNMDDRNISDVIDVALFRNNQKLDELRKESPPSHNVLASLDINTDISNTGNTVLSDVGGNILDASQWFSLNWPNINESQRLRKYREFLQEHRGKLTEILSRLKWEKKTEYAKQFEKLKEKWDFKILAHYPEENSDDKSGFQCVLFEKDGKKILSITGTQLTDVKDLWADIDLYNWKLPEAQVKSLINFCRKHLNGNEKVAIVGHSLWGALAQIGTSIYGSSETYTFNSPGTKNLEVFIKEGDPYAKELRDFTNNRNSDTIAERITNVKGIEWSSPISDLWVDIGKYRIDINTSSHSIDKILEAMEKMKWLKKKKIDEKEIRTDRHRIAVEPKTTK</sequence>
<gene>
    <name evidence="2" type="ORF">ACD_71C00222G0004</name>
</gene>
<dbReference type="EMBL" id="AMFJ01028953">
    <property type="protein sequence ID" value="EKD44145.1"/>
    <property type="molecule type" value="Genomic_DNA"/>
</dbReference>
<protein>
    <submittedName>
        <fullName evidence="2">Lipase family protein</fullName>
    </submittedName>
</protein>
<accession>K1YMI5</accession>
<dbReference type="Gene3D" id="3.40.50.1820">
    <property type="entry name" value="alpha/beta hydrolase"/>
    <property type="match status" value="1"/>
</dbReference>
<dbReference type="SUPFAM" id="SSF53474">
    <property type="entry name" value="alpha/beta-Hydrolases"/>
    <property type="match status" value="1"/>
</dbReference>
<dbReference type="AlphaFoldDB" id="K1YMI5"/>
<feature type="region of interest" description="Disordered" evidence="1">
    <location>
        <begin position="127"/>
        <end position="146"/>
    </location>
</feature>
<evidence type="ECO:0000256" key="1">
    <source>
        <dbReference type="SAM" id="MobiDB-lite"/>
    </source>
</evidence>
<evidence type="ECO:0000313" key="2">
    <source>
        <dbReference type="EMBL" id="EKD44145.1"/>
    </source>
</evidence>
<reference evidence="2" key="1">
    <citation type="journal article" date="2012" name="Science">
        <title>Fermentation, hydrogen, and sulfur metabolism in multiple uncultivated bacterial phyla.</title>
        <authorList>
            <person name="Wrighton K.C."/>
            <person name="Thomas B.C."/>
            <person name="Sharon I."/>
            <person name="Miller C.S."/>
            <person name="Castelle C.J."/>
            <person name="VerBerkmoes N.C."/>
            <person name="Wilkins M.J."/>
            <person name="Hettich R.L."/>
            <person name="Lipton M.S."/>
            <person name="Williams K.H."/>
            <person name="Long P.E."/>
            <person name="Banfield J.F."/>
        </authorList>
    </citation>
    <scope>NUCLEOTIDE SEQUENCE [LARGE SCALE GENOMIC DNA]</scope>
</reference>
<organism evidence="2">
    <name type="scientific">uncultured bacterium</name>
    <name type="common">gcode 4</name>
    <dbReference type="NCBI Taxonomy" id="1234023"/>
    <lineage>
        <taxon>Bacteria</taxon>
        <taxon>environmental samples</taxon>
    </lineage>
</organism>
<dbReference type="InterPro" id="IPR029058">
    <property type="entry name" value="AB_hydrolase_fold"/>
</dbReference>
<name>K1YMI5_9BACT</name>
<comment type="caution">
    <text evidence="2">The sequence shown here is derived from an EMBL/GenBank/DDBJ whole genome shotgun (WGS) entry which is preliminary data.</text>
</comment>
<proteinExistence type="predicted"/>